<reference evidence="4 5" key="1">
    <citation type="journal article" date="2021" name="Sci. Rep.">
        <title>The genome of the diatom Chaetoceros tenuissimus carries an ancient integrated fragment of an extant virus.</title>
        <authorList>
            <person name="Hongo Y."/>
            <person name="Kimura K."/>
            <person name="Takaki Y."/>
            <person name="Yoshida Y."/>
            <person name="Baba S."/>
            <person name="Kobayashi G."/>
            <person name="Nagasaki K."/>
            <person name="Hano T."/>
            <person name="Tomaru Y."/>
        </authorList>
    </citation>
    <scope>NUCLEOTIDE SEQUENCE [LARGE SCALE GENOMIC DNA]</scope>
    <source>
        <strain evidence="4 5">NIES-3715</strain>
    </source>
</reference>
<evidence type="ECO:0000259" key="3">
    <source>
        <dbReference type="Pfam" id="PF00884"/>
    </source>
</evidence>
<dbReference type="Gene3D" id="3.40.720.10">
    <property type="entry name" value="Alkaline Phosphatase, subunit A"/>
    <property type="match status" value="1"/>
</dbReference>
<dbReference type="EMBL" id="BLLK01000047">
    <property type="protein sequence ID" value="GFH55043.1"/>
    <property type="molecule type" value="Genomic_DNA"/>
</dbReference>
<dbReference type="PANTHER" id="PTHR43751">
    <property type="entry name" value="SULFATASE"/>
    <property type="match status" value="1"/>
</dbReference>
<sequence length="821" mass="95164">MAEPLKYRKTTSLSGTNHSDESDQEDQMVPFMISDHDDEEKNVKIAMHKEEKKQKQWSPFTCLMLAAIIVSLIWHKMAHVIYDAKSPFHNFGQHPQVIFYLPWVFSCDLLFLMFPLILLKRSDEVIQKKLESATSTKDMLNAYLNFSTFLCLAMAIGTPIIAVAETKALMVNKDSIPFDMARYALSQWYNFRGMAKSVSKSGKVNMNTLLWLEIAMIGIMFKPIQYLVHSPCFSLNFVHNSFGMEKTSSQVQKQSRIKLAIVCLVLMLSWSCRPRSRMKRLLHTPLVAAALDIIYDYQSDSLWNVPTTASSFKQHYEFNLGNKKAKKEKDDATPLNVVVVLLESMRGDMMPFDDSTEWAKRHIPDAIGTNLRQRITPYYAELVEKPNMLFIPHIKSAAGFTHKSLPNVFCSLHAVPMKLTREHESKFFHKCLPQILNSTGYGYNKWRHYKSMTSTFHYQTELMANIGYSNVEARANDNFEELQFYGELEFREDHPDWTDEEFEKHRANYFGFADFIFLDPLEKWIDQRLEHKEGPFVLSYLSGVTHDPYPYPPDVEWVPKTFVENDRINGYLNSVSYTDEFLSKFMKMFRDKKLMDSTLFVFTGDHGVNILNRDEKFSTLREMHEESFDVGMGFYSENKVVAKKLTELKKRKEIHEARWTNLDIVPTILDLLGVLEGKVENTTQALNGAYDNSLVDGRSMLHPIEKRLSFSISNPGDRVVLRDGDYAIIHPANKGVRDAETEIFNLKLDPYQESPLYLYDKKTDENKELLHWAQQAVKFITKVNTELIASHRTGVRCIDCDYSQLLSLETLTDWDEYEEEL</sequence>
<feature type="transmembrane region" description="Helical" evidence="2">
    <location>
        <begin position="97"/>
        <end position="119"/>
    </location>
</feature>
<feature type="transmembrane region" description="Helical" evidence="2">
    <location>
        <begin position="140"/>
        <end position="164"/>
    </location>
</feature>
<dbReference type="InterPro" id="IPR052701">
    <property type="entry name" value="GAG_Ulvan_Degrading_Sulfatases"/>
</dbReference>
<organism evidence="4 5">
    <name type="scientific">Chaetoceros tenuissimus</name>
    <dbReference type="NCBI Taxonomy" id="426638"/>
    <lineage>
        <taxon>Eukaryota</taxon>
        <taxon>Sar</taxon>
        <taxon>Stramenopiles</taxon>
        <taxon>Ochrophyta</taxon>
        <taxon>Bacillariophyta</taxon>
        <taxon>Coscinodiscophyceae</taxon>
        <taxon>Chaetocerotophycidae</taxon>
        <taxon>Chaetocerotales</taxon>
        <taxon>Chaetocerotaceae</taxon>
        <taxon>Chaetoceros</taxon>
    </lineage>
</organism>
<keyword evidence="2" id="KW-0472">Membrane</keyword>
<evidence type="ECO:0000313" key="4">
    <source>
        <dbReference type="EMBL" id="GFH55043.1"/>
    </source>
</evidence>
<keyword evidence="2" id="KW-0812">Transmembrane</keyword>
<feature type="region of interest" description="Disordered" evidence="1">
    <location>
        <begin position="1"/>
        <end position="27"/>
    </location>
</feature>
<comment type="caution">
    <text evidence="4">The sequence shown here is derived from an EMBL/GenBank/DDBJ whole genome shotgun (WGS) entry which is preliminary data.</text>
</comment>
<feature type="transmembrane region" description="Helical" evidence="2">
    <location>
        <begin position="57"/>
        <end position="77"/>
    </location>
</feature>
<dbReference type="InterPro" id="IPR000917">
    <property type="entry name" value="Sulfatase_N"/>
</dbReference>
<evidence type="ECO:0000256" key="1">
    <source>
        <dbReference type="SAM" id="MobiDB-lite"/>
    </source>
</evidence>
<feature type="domain" description="Sulfatase N-terminal" evidence="3">
    <location>
        <begin position="336"/>
        <end position="674"/>
    </location>
</feature>
<dbReference type="AlphaFoldDB" id="A0AAD3CZG7"/>
<name>A0AAD3CZG7_9STRA</name>
<dbReference type="Pfam" id="PF00884">
    <property type="entry name" value="Sulfatase"/>
    <property type="match status" value="1"/>
</dbReference>
<keyword evidence="2" id="KW-1133">Transmembrane helix</keyword>
<dbReference type="SUPFAM" id="SSF53649">
    <property type="entry name" value="Alkaline phosphatase-like"/>
    <property type="match status" value="1"/>
</dbReference>
<dbReference type="PANTHER" id="PTHR43751:SF3">
    <property type="entry name" value="SULFATASE N-TERMINAL DOMAIN-CONTAINING PROTEIN"/>
    <property type="match status" value="1"/>
</dbReference>
<accession>A0AAD3CZG7</accession>
<dbReference type="InterPro" id="IPR017850">
    <property type="entry name" value="Alkaline_phosphatase_core_sf"/>
</dbReference>
<keyword evidence="5" id="KW-1185">Reference proteome</keyword>
<proteinExistence type="predicted"/>
<gene>
    <name evidence="4" type="ORF">CTEN210_11519</name>
</gene>
<dbReference type="Proteomes" id="UP001054902">
    <property type="component" value="Unassembled WGS sequence"/>
</dbReference>
<evidence type="ECO:0000256" key="2">
    <source>
        <dbReference type="SAM" id="Phobius"/>
    </source>
</evidence>
<protein>
    <recommendedName>
        <fullName evidence="3">Sulfatase N-terminal domain-containing protein</fullName>
    </recommendedName>
</protein>
<evidence type="ECO:0000313" key="5">
    <source>
        <dbReference type="Proteomes" id="UP001054902"/>
    </source>
</evidence>